<gene>
    <name evidence="3" type="ORF">HJC23_000361</name>
</gene>
<dbReference type="Gene3D" id="3.30.710.10">
    <property type="entry name" value="Potassium Channel Kv1.1, Chain A"/>
    <property type="match status" value="1"/>
</dbReference>
<dbReference type="Pfam" id="PF00651">
    <property type="entry name" value="BTB"/>
    <property type="match status" value="1"/>
</dbReference>
<proteinExistence type="predicted"/>
<evidence type="ECO:0000313" key="3">
    <source>
        <dbReference type="EMBL" id="KAL3789295.1"/>
    </source>
</evidence>
<dbReference type="Proteomes" id="UP001516023">
    <property type="component" value="Unassembled WGS sequence"/>
</dbReference>
<accession>A0ABD3PMB3</accession>
<comment type="caution">
    <text evidence="3">The sequence shown here is derived from an EMBL/GenBank/DDBJ whole genome shotgun (WGS) entry which is preliminary data.</text>
</comment>
<dbReference type="EMBL" id="JABMIG020000143">
    <property type="protein sequence ID" value="KAL3789295.1"/>
    <property type="molecule type" value="Genomic_DNA"/>
</dbReference>
<evidence type="ECO:0000259" key="2">
    <source>
        <dbReference type="Pfam" id="PF00651"/>
    </source>
</evidence>
<sequence length="405" mass="46343">MSSPTTKRIVSQEPDVTVVVGRGRNRQEFLCYGALLAYASPVLDAMLRSGMMESENRRIEFPTKDPDQWKLFLECIDPACATLFQCEEDFDEFDFYISDDEETAGEEKIVGEKIDEQGDELSWLNSSSIMKLIPLFHELQMDTYLRACDNILYLGERKYDFWGKIDAIPNEKARLLELLSFSTKYDLDRTQSAAQSKIGDLLEQFCWGLGNRDNFDHATVQELLQLFRPFRHCKQKRQPLIAKKRRCNEDFMVCYQSCNCQALWDQMSSCVDLSLISLEMMNNEDMSSQVVYYALHHYHKSMKAALTEITATLIGQEGPFYLEHQSSDDGITIGIGGKVALSDIHQAISESPLSFRPYGCETVGNFDRKYELSDNGQMIRMISTPRESPYSTREDSVELESESGS</sequence>
<protein>
    <recommendedName>
        <fullName evidence="2">BTB domain-containing protein</fullName>
    </recommendedName>
</protein>
<evidence type="ECO:0000256" key="1">
    <source>
        <dbReference type="SAM" id="MobiDB-lite"/>
    </source>
</evidence>
<dbReference type="InterPro" id="IPR011333">
    <property type="entry name" value="SKP1/BTB/POZ_sf"/>
</dbReference>
<evidence type="ECO:0000313" key="4">
    <source>
        <dbReference type="Proteomes" id="UP001516023"/>
    </source>
</evidence>
<keyword evidence="4" id="KW-1185">Reference proteome</keyword>
<dbReference type="AlphaFoldDB" id="A0ABD3PMB3"/>
<dbReference type="CDD" id="cd18186">
    <property type="entry name" value="BTB_POZ_ZBTB_KLHL-like"/>
    <property type="match status" value="1"/>
</dbReference>
<name>A0ABD3PMB3_9STRA</name>
<feature type="region of interest" description="Disordered" evidence="1">
    <location>
        <begin position="383"/>
        <end position="405"/>
    </location>
</feature>
<dbReference type="InterPro" id="IPR000210">
    <property type="entry name" value="BTB/POZ_dom"/>
</dbReference>
<organism evidence="3 4">
    <name type="scientific">Cyclotella cryptica</name>
    <dbReference type="NCBI Taxonomy" id="29204"/>
    <lineage>
        <taxon>Eukaryota</taxon>
        <taxon>Sar</taxon>
        <taxon>Stramenopiles</taxon>
        <taxon>Ochrophyta</taxon>
        <taxon>Bacillariophyta</taxon>
        <taxon>Coscinodiscophyceae</taxon>
        <taxon>Thalassiosirophycidae</taxon>
        <taxon>Stephanodiscales</taxon>
        <taxon>Stephanodiscaceae</taxon>
        <taxon>Cyclotella</taxon>
    </lineage>
</organism>
<feature type="domain" description="BTB" evidence="2">
    <location>
        <begin position="14"/>
        <end position="76"/>
    </location>
</feature>
<reference evidence="3 4" key="1">
    <citation type="journal article" date="2020" name="G3 (Bethesda)">
        <title>Improved Reference Genome for Cyclotella cryptica CCMP332, a Model for Cell Wall Morphogenesis, Salinity Adaptation, and Lipid Production in Diatoms (Bacillariophyta).</title>
        <authorList>
            <person name="Roberts W.R."/>
            <person name="Downey K.M."/>
            <person name="Ruck E.C."/>
            <person name="Traller J.C."/>
            <person name="Alverson A.J."/>
        </authorList>
    </citation>
    <scope>NUCLEOTIDE SEQUENCE [LARGE SCALE GENOMIC DNA]</scope>
    <source>
        <strain evidence="3 4">CCMP332</strain>
    </source>
</reference>
<dbReference type="SUPFAM" id="SSF54695">
    <property type="entry name" value="POZ domain"/>
    <property type="match status" value="1"/>
</dbReference>